<feature type="region of interest" description="Disordered" evidence="1">
    <location>
        <begin position="2297"/>
        <end position="2356"/>
    </location>
</feature>
<dbReference type="EMBL" id="PXXK01000005">
    <property type="protein sequence ID" value="RFN55506.1"/>
    <property type="molecule type" value="Genomic_DNA"/>
</dbReference>
<feature type="compositionally biased region" description="Polar residues" evidence="1">
    <location>
        <begin position="526"/>
        <end position="546"/>
    </location>
</feature>
<feature type="domain" description="PhoD-like phosphatase" evidence="2">
    <location>
        <begin position="959"/>
        <end position="1216"/>
    </location>
</feature>
<feature type="region of interest" description="Disordered" evidence="1">
    <location>
        <begin position="1656"/>
        <end position="1712"/>
    </location>
</feature>
<feature type="region of interest" description="Disordered" evidence="1">
    <location>
        <begin position="1"/>
        <end position="479"/>
    </location>
</feature>
<feature type="region of interest" description="Disordered" evidence="1">
    <location>
        <begin position="2118"/>
        <end position="2140"/>
    </location>
</feature>
<dbReference type="InterPro" id="IPR038607">
    <property type="entry name" value="PhoD-like_sf"/>
</dbReference>
<feature type="region of interest" description="Disordered" evidence="1">
    <location>
        <begin position="624"/>
        <end position="661"/>
    </location>
</feature>
<feature type="compositionally biased region" description="Basic and acidic residues" evidence="1">
    <location>
        <begin position="385"/>
        <end position="397"/>
    </location>
</feature>
<evidence type="ECO:0000256" key="1">
    <source>
        <dbReference type="SAM" id="MobiDB-lite"/>
    </source>
</evidence>
<accession>A0A395N5U4</accession>
<feature type="domain" description="PhoD-like phosphatase" evidence="2">
    <location>
        <begin position="1224"/>
        <end position="1383"/>
    </location>
</feature>
<feature type="compositionally biased region" description="Acidic residues" evidence="1">
    <location>
        <begin position="1700"/>
        <end position="1712"/>
    </location>
</feature>
<feature type="compositionally biased region" description="Basic and acidic residues" evidence="1">
    <location>
        <begin position="1425"/>
        <end position="1434"/>
    </location>
</feature>
<dbReference type="GO" id="GO:0016020">
    <property type="term" value="C:membrane"/>
    <property type="evidence" value="ECO:0007669"/>
    <property type="project" value="TreeGrafter"/>
</dbReference>
<organism evidence="3 4">
    <name type="scientific">Fusarium flagelliforme</name>
    <dbReference type="NCBI Taxonomy" id="2675880"/>
    <lineage>
        <taxon>Eukaryota</taxon>
        <taxon>Fungi</taxon>
        <taxon>Dikarya</taxon>
        <taxon>Ascomycota</taxon>
        <taxon>Pezizomycotina</taxon>
        <taxon>Sordariomycetes</taxon>
        <taxon>Hypocreomycetidae</taxon>
        <taxon>Hypocreales</taxon>
        <taxon>Nectriaceae</taxon>
        <taxon>Fusarium</taxon>
        <taxon>Fusarium incarnatum-equiseti species complex</taxon>
    </lineage>
</organism>
<feature type="region of interest" description="Disordered" evidence="1">
    <location>
        <begin position="519"/>
        <end position="574"/>
    </location>
</feature>
<dbReference type="Gene3D" id="3.60.21.70">
    <property type="entry name" value="PhoD-like phosphatase"/>
    <property type="match status" value="1"/>
</dbReference>
<reference evidence="3 4" key="1">
    <citation type="journal article" date="2018" name="PLoS Pathog.">
        <title>Evolution of structural diversity of trichothecenes, a family of toxins produced by plant pathogenic and entomopathogenic fungi.</title>
        <authorList>
            <person name="Proctor R.H."/>
            <person name="McCormick S.P."/>
            <person name="Kim H.S."/>
            <person name="Cardoza R.E."/>
            <person name="Stanley A.M."/>
            <person name="Lindo L."/>
            <person name="Kelly A."/>
            <person name="Brown D.W."/>
            <person name="Lee T."/>
            <person name="Vaughan M.M."/>
            <person name="Alexander N.J."/>
            <person name="Busman M."/>
            <person name="Gutierrez S."/>
        </authorList>
    </citation>
    <scope>NUCLEOTIDE SEQUENCE [LARGE SCALE GENOMIC DNA]</scope>
    <source>
        <strain evidence="3 4">NRRL 13405</strain>
    </source>
</reference>
<feature type="compositionally biased region" description="Basic and acidic residues" evidence="1">
    <location>
        <begin position="275"/>
        <end position="289"/>
    </location>
</feature>
<feature type="compositionally biased region" description="Basic and acidic residues" evidence="1">
    <location>
        <begin position="303"/>
        <end position="326"/>
    </location>
</feature>
<dbReference type="Pfam" id="PF19050">
    <property type="entry name" value="PhoD_2"/>
    <property type="match status" value="2"/>
</dbReference>
<name>A0A395N5U4_9HYPO</name>
<dbReference type="STRING" id="2594813.A0A395N5U4"/>
<sequence>MSTPYWGQLPGPKVSQAGYAGHTRRRSESDDYTYNADRRSSLDAAPVRKSNPNRVSSQTQGTEAISESTFSPYDSPTASNFAPQGLAPRPSSYRRDIAAGESSKPRYNSRQQQDYGNEPLSPPPTSPEARRGPPVSYRHPYGNGGSSYTHTAPDASASYNPNSQDDDMEDEQYQQSSQRTGGQRYDQGQGDFSRRGSSASAYDQLPRRPTGGSSKRQKAYADDRSPLQRLELTLDSMTKEEKRARVEAAEKRARARQALKAGKQPAPTGPQVQQSHERKPSVTYSERRPSGGGAFFSAGQPVAHRDVSRDYAREAQREREAQRDVPQDTYQDIPQNAPREETASPFVYQELPPQVTVQRGPSHRRRSSVAHRPDDTTYGSGAMRQPEEVESAPRHMEPQSAIPRTVEQNSGIPQRNLSFRERAARDNVQLPEQSAPRSQPQQTQPVQQTQPAQPPAQKSGFSLTRSGSNKLQKPPPADLYPRRVLSERHAPHGHPISKYCHQFDDDYYYDDQDDLLPTRQIPQELPTRQTTQELPTRQNTRQITQELNDRFTKEKELPPNPPQTADTGRPSIDYMPTRQQFPMPGDNQGIKRRVTDPAPRVQYADEDEFIPPPQRNMSIGTRLLGGGRKDDSPFAQNQAAVNRKAERADSFSSESSEGHHVSRMVFKRPEEMVPGDGLYQPPQWLDEWRKGTTGTLSGTYLEIEDGPIPIAEPDTDKAWWEQDKRKSFSAPRNAAAFDGEYDEQTPTRFKPALYMKCGPLLRYCGIKREKVPNRAGNLAEREMWRGTVMIVTQDSESSYDIAPTLRLFVQGLDLLPAPPHSIKGDLSPEFVDPIAGHPKVGRKGETLYVRPVDHLQEAKDLSRDETDEGLFEQTITPLELAGPDGPAELPGLFSNRRKRAGADGEKVQKFKDVRGFRLHAERGCTFWRFNIEVELRETQQRIAYRINRGPATGFWVPAKGETMNMMFHSCNGFSSSVKPDELSGPDPMWRDVLNNHQSRPFHLMIGGGDQIYNDCVSKECSLFKEWLNIRNPVKKHTAALTQEMQDELEAFYLERYCMWFSQGLFGLANSQIPMVNMWDDHDIFDGYGSYPHHDMKSPIMSGLGAVAHKYYMLFQHQSILTEMENTEPSWILGNEPGPYISELGRSLFMSVGSKVGLLAVDCRTERTEHDVVSDKTWEKIMNRLYAEVRRGQVEHLLVLLGIPIAYPRLVWLENILTSRLMDPVKALGRTGVLGKALNNIDGGVEVLDDLNDHWTAKNHKQERSVVVEDLQDLAIDKSLRVTILSGDVHLAAVGQFYSNPKLGLAKHKDPRYMPNIISSAIANTPPPDLMADVLNKRNKVHHFDKQTDEDMIPLFQQGVDGKPRNNKHLLPHRNWCAIREWQPGTTPPPTPPGSSDGRSESPPPKQGGLLRRLSLSRSKSTSSDARPDFNRETVRGGSRPPVTRGGGGLFRSLSRRNSTNSERPPPAKLQRSMSVDQAPEGKKSGFFSFIRRPSQRRAAAEEDGMNGEWEGQDPYPDPYYDDEQYWDEPQSPRRGGPGPSGIRGGAAYDEYTEGDDSYFMARPPQRAQTVGGRAMSHSREAVGYVPPGPRPGNFYRTPTGLSVKQKKQPDKYAVDLEGGLDITLNVEINPKDPAGITKPYRLLVPKLFYDYEEDNDAGAVPEQDPEMAQAGAAEAAEPSGIKRFLSFRSRRKARNNPPPEADDYSEDDDDDIDVYRQSDSRVRFSGHGAIMSRPFQYRTSSTTPRNLQSIGPVLSVYAKQAAYQLRVWAAGPGKRIALATGERVVRRLQRNLTSRRILSFPHLLALFWFFVLLYGERWVFNSKVASCDWDHWEKWPKDAKPHHLVFVADPQIIDPHSYPGRPWPLNPLTVLITDNYLRRGYRAMQGRLHPDSLFFLGDLFDGGREWKTREGKFVDPKWGRGRSKDEKKLVESWHNKYGEDFWLHEYERFGDIFFEHFNDGGEVPGAWQRGRKLVASLPGNHDLGFGAQVQVPVRDRFEAFFGDVNRVDVIGNHTLVSVDSVSLSADTSEYKNKHDLKPIFGPVNEFLDNVKTLKRKAAEEELRHYYDLKGGLRYPHNVEELAKSKPTWGNSVEAQKGDGPDFPTILLTHVPLYRPPGTPCGPQREHWPPTKPPKGQKEPVFPDNRNALSIVGGYQYQNVLNELDSVKLVKSIGNIKHVFSGDDHDYCEVVHSDAKENVREITVKSMSMAMGVPTPGFLMASMWNPVDDKGKPLPGSPEQTIQTHMCLLPNQIHTYMQYIVFGVATVVLLAVRASLVPVLSLTPFALEPEKSSASSVLPVYKDKMDPPEASSYRNTTSSGTSAHHLPSRLSAAAPRNGRSASPGQASGRWQARRTDKRWGWGSAGGPRIHLDDNLYTPGVQDKRIGGKKALGVIGRELWTTSWRVAWMVLSFFAYLAWKG</sequence>
<gene>
    <name evidence="3" type="ORF">FIE12Z_152</name>
</gene>
<feature type="compositionally biased region" description="Low complexity" evidence="1">
    <location>
        <begin position="439"/>
        <end position="457"/>
    </location>
</feature>
<feature type="region of interest" description="Disordered" evidence="1">
    <location>
        <begin position="1565"/>
        <end position="1608"/>
    </location>
</feature>
<feature type="compositionally biased region" description="Low complexity" evidence="1">
    <location>
        <begin position="1409"/>
        <end position="1423"/>
    </location>
</feature>
<keyword evidence="4" id="KW-1185">Reference proteome</keyword>
<dbReference type="CDD" id="cd07389">
    <property type="entry name" value="MPP_PhoD"/>
    <property type="match status" value="1"/>
</dbReference>
<comment type="caution">
    <text evidence="3">The sequence shown here is derived from an EMBL/GenBank/DDBJ whole genome shotgun (WGS) entry which is preliminary data.</text>
</comment>
<feature type="compositionally biased region" description="Basic and acidic residues" evidence="1">
    <location>
        <begin position="547"/>
        <end position="557"/>
    </location>
</feature>
<feature type="compositionally biased region" description="Basic and acidic residues" evidence="1">
    <location>
        <begin position="237"/>
        <end position="252"/>
    </location>
</feature>
<feature type="compositionally biased region" description="Polar residues" evidence="1">
    <location>
        <begin position="406"/>
        <end position="417"/>
    </location>
</feature>
<feature type="compositionally biased region" description="Polar residues" evidence="1">
    <location>
        <begin position="105"/>
        <end position="115"/>
    </location>
</feature>
<evidence type="ECO:0000259" key="2">
    <source>
        <dbReference type="Pfam" id="PF19050"/>
    </source>
</evidence>
<evidence type="ECO:0000313" key="4">
    <source>
        <dbReference type="Proteomes" id="UP000265631"/>
    </source>
</evidence>
<feature type="compositionally biased region" description="Gly residues" evidence="1">
    <location>
        <begin position="1535"/>
        <end position="1544"/>
    </location>
</feature>
<feature type="compositionally biased region" description="Low complexity" evidence="1">
    <location>
        <begin position="1666"/>
        <end position="1677"/>
    </location>
</feature>
<feature type="region of interest" description="Disordered" evidence="1">
    <location>
        <begin position="1379"/>
        <end position="1550"/>
    </location>
</feature>
<dbReference type="PANTHER" id="PTHR46689">
    <property type="entry name" value="MEMBRANE PROTEIN, PUTATIVE-RELATED"/>
    <property type="match status" value="1"/>
</dbReference>
<dbReference type="InterPro" id="IPR029052">
    <property type="entry name" value="Metallo-depent_PP-like"/>
</dbReference>
<feature type="compositionally biased region" description="Polar residues" evidence="1">
    <location>
        <begin position="459"/>
        <end position="471"/>
    </location>
</feature>
<proteinExistence type="predicted"/>
<dbReference type="Proteomes" id="UP000265631">
    <property type="component" value="Unassembled WGS sequence"/>
</dbReference>
<dbReference type="InterPro" id="IPR043904">
    <property type="entry name" value="PhoD_2-like"/>
</dbReference>
<dbReference type="PANTHER" id="PTHR46689:SF1">
    <property type="entry name" value="PHOD-LIKE PHOSPHATASE DOMAIN-CONTAINING PROTEIN"/>
    <property type="match status" value="1"/>
</dbReference>
<feature type="compositionally biased region" description="Polar residues" evidence="1">
    <location>
        <begin position="2311"/>
        <end position="2321"/>
    </location>
</feature>
<feature type="compositionally biased region" description="Polar residues" evidence="1">
    <location>
        <begin position="50"/>
        <end position="82"/>
    </location>
</feature>
<protein>
    <recommendedName>
        <fullName evidence="2">PhoD-like phosphatase domain-containing protein</fullName>
    </recommendedName>
</protein>
<dbReference type="SUPFAM" id="SSF56300">
    <property type="entry name" value="Metallo-dependent phosphatases"/>
    <property type="match status" value="2"/>
</dbReference>
<evidence type="ECO:0000313" key="3">
    <source>
        <dbReference type="EMBL" id="RFN55506.1"/>
    </source>
</evidence>
<dbReference type="InterPro" id="IPR018946">
    <property type="entry name" value="PhoD-like_MPP"/>
</dbReference>